<organism evidence="2 3">
    <name type="scientific">Flavobacterium alvei</name>
    <dbReference type="NCBI Taxonomy" id="2080416"/>
    <lineage>
        <taxon>Bacteria</taxon>
        <taxon>Pseudomonadati</taxon>
        <taxon>Bacteroidota</taxon>
        <taxon>Flavobacteriia</taxon>
        <taxon>Flavobacteriales</taxon>
        <taxon>Flavobacteriaceae</taxon>
        <taxon>Flavobacterium</taxon>
    </lineage>
</organism>
<evidence type="ECO:0000256" key="1">
    <source>
        <dbReference type="SAM" id="SignalP"/>
    </source>
</evidence>
<proteinExistence type="predicted"/>
<keyword evidence="1" id="KW-0732">Signal</keyword>
<dbReference type="CDD" id="cd15482">
    <property type="entry name" value="Sialidase_non-viral"/>
    <property type="match status" value="1"/>
</dbReference>
<dbReference type="EMBL" id="PQVG01000003">
    <property type="protein sequence ID" value="POY40197.1"/>
    <property type="molecule type" value="Genomic_DNA"/>
</dbReference>
<name>A0A2S5ADA2_9FLAO</name>
<dbReference type="AlphaFoldDB" id="A0A2S5ADA2"/>
<accession>A0A2S5ADA2</accession>
<dbReference type="RefSeq" id="WP_103805259.1">
    <property type="nucleotide sequence ID" value="NZ_PQVG01000003.1"/>
</dbReference>
<gene>
    <name evidence="2" type="ORF">C3L50_05995</name>
</gene>
<dbReference type="Proteomes" id="UP000237310">
    <property type="component" value="Unassembled WGS sequence"/>
</dbReference>
<protein>
    <submittedName>
        <fullName evidence="2">Neuraminidase</fullName>
    </submittedName>
</protein>
<comment type="caution">
    <text evidence="2">The sequence shown here is derived from an EMBL/GenBank/DDBJ whole genome shotgun (WGS) entry which is preliminary data.</text>
</comment>
<dbReference type="PROSITE" id="PS51257">
    <property type="entry name" value="PROKAR_LIPOPROTEIN"/>
    <property type="match status" value="1"/>
</dbReference>
<dbReference type="Pfam" id="PF15892">
    <property type="entry name" value="BNR_4"/>
    <property type="match status" value="1"/>
</dbReference>
<dbReference type="InterPro" id="IPR036278">
    <property type="entry name" value="Sialidase_sf"/>
</dbReference>
<feature type="chain" id="PRO_5015627953" evidence="1">
    <location>
        <begin position="23"/>
        <end position="437"/>
    </location>
</feature>
<evidence type="ECO:0000313" key="3">
    <source>
        <dbReference type="Proteomes" id="UP000237310"/>
    </source>
</evidence>
<evidence type="ECO:0000313" key="2">
    <source>
        <dbReference type="EMBL" id="POY40197.1"/>
    </source>
</evidence>
<dbReference type="OrthoDB" id="223410at2"/>
<sequence length="437" mass="50317">MKNKKIIKGFICGLLLFLTACTSVKTVQTDIGYGWNNNSVNVVKFRKNALTTFQNYQFTAYYDENSYLILAKRKVNSSDWEKVKTPYKGNTKDAHNDISIAIDGDGFLHVSWDHHDTRLRYAKSKTPLSLELNEEQPMTSQEENKVTYPQFYNLPNGNLLFFYRSGASGRGNMVINWYDLKSKTWSQLQQNLVNGEEKRSAYWQSCVDQQGVIHLSWVWRESWDVSTNHDLCYARSKDGGITWEKSSGENYKLPITASTAEIAWKIPQKSSLINQTSMATDENGNPYIATYWSENKIPQYQIIYLRNGNWKKISTQFRKTPFYLGGGGTKQIPISRPDILIANKGNNSKLYLLFRDEERGNKISLAYIQFNKESNWKIVDLTKDSVGQWEPNYDNSLWEKENKLHIFMQNVTQIDGEGLAKIAPSNVSVLEVNHLPK</sequence>
<keyword evidence="3" id="KW-1185">Reference proteome</keyword>
<reference evidence="2 3" key="1">
    <citation type="submission" date="2018-01" db="EMBL/GenBank/DDBJ databases">
        <authorList>
            <person name="Gaut B.S."/>
            <person name="Morton B.R."/>
            <person name="Clegg M.T."/>
            <person name="Duvall M.R."/>
        </authorList>
    </citation>
    <scope>NUCLEOTIDE SEQUENCE [LARGE SCALE GENOMIC DNA]</scope>
    <source>
        <strain evidence="2 3">HR-AY</strain>
    </source>
</reference>
<dbReference type="SUPFAM" id="SSF50939">
    <property type="entry name" value="Sialidases"/>
    <property type="match status" value="1"/>
</dbReference>
<feature type="signal peptide" evidence="1">
    <location>
        <begin position="1"/>
        <end position="22"/>
    </location>
</feature>